<dbReference type="EMBL" id="FKLO01000014">
    <property type="protein sequence ID" value="SAY56016.1"/>
    <property type="molecule type" value="Genomic_DNA"/>
</dbReference>
<evidence type="ECO:0000313" key="3">
    <source>
        <dbReference type="Proteomes" id="UP000190837"/>
    </source>
</evidence>
<keyword evidence="1" id="KW-0812">Transmembrane</keyword>
<evidence type="ECO:0000313" key="2">
    <source>
        <dbReference type="EMBL" id="SAY56016.1"/>
    </source>
</evidence>
<evidence type="ECO:0000256" key="1">
    <source>
        <dbReference type="SAM" id="Phobius"/>
    </source>
</evidence>
<accession>A0A1C3HNQ3</accession>
<name>A0A1C3HNQ3_9GAMM</name>
<gene>
    <name evidence="2" type="ORF">CHUV0807_0219</name>
</gene>
<feature type="transmembrane region" description="Helical" evidence="1">
    <location>
        <begin position="20"/>
        <end position="37"/>
    </location>
</feature>
<sequence>MIFLFMDVCGVQNAMGFFNLILHGFLPDMASLFHLYIPRHF</sequence>
<keyword evidence="1" id="KW-1133">Transmembrane helix</keyword>
<keyword evidence="1" id="KW-0472">Membrane</keyword>
<protein>
    <submittedName>
        <fullName evidence="2">Uncharacterized protein</fullName>
    </submittedName>
</protein>
<reference evidence="3" key="1">
    <citation type="submission" date="2016-04" db="EMBL/GenBank/DDBJ databases">
        <authorList>
            <person name="Tagini F."/>
        </authorList>
    </citation>
    <scope>NUCLEOTIDE SEQUENCE [LARGE SCALE GENOMIC DNA]</scope>
    <source>
        <strain evidence="3">CHUV0807</strain>
    </source>
</reference>
<dbReference type="AlphaFoldDB" id="A0A1C3HNQ3"/>
<organism evidence="2 3">
    <name type="scientific">Cardiobacterium hominis</name>
    <dbReference type="NCBI Taxonomy" id="2718"/>
    <lineage>
        <taxon>Bacteria</taxon>
        <taxon>Pseudomonadati</taxon>
        <taxon>Pseudomonadota</taxon>
        <taxon>Gammaproteobacteria</taxon>
        <taxon>Cardiobacteriales</taxon>
        <taxon>Cardiobacteriaceae</taxon>
        <taxon>Cardiobacterium</taxon>
    </lineage>
</organism>
<proteinExistence type="predicted"/>
<dbReference type="Proteomes" id="UP000190837">
    <property type="component" value="Unassembled WGS sequence"/>
</dbReference>